<dbReference type="GO" id="GO:0006865">
    <property type="term" value="P:amino acid transport"/>
    <property type="evidence" value="ECO:0007669"/>
    <property type="project" value="UniProtKB-KW"/>
</dbReference>
<feature type="domain" description="Leucine-binding protein" evidence="4">
    <location>
        <begin position="29"/>
        <end position="371"/>
    </location>
</feature>
<keyword evidence="6" id="KW-1185">Reference proteome</keyword>
<dbReference type="AlphaFoldDB" id="A0A5M6IXQ0"/>
<evidence type="ECO:0000256" key="3">
    <source>
        <dbReference type="ARBA" id="ARBA00022970"/>
    </source>
</evidence>
<keyword evidence="2" id="KW-0732">Signal</keyword>
<dbReference type="PANTHER" id="PTHR30483:SF6">
    <property type="entry name" value="PERIPLASMIC BINDING PROTEIN OF ABC TRANSPORTER FOR NATURAL AMINO ACIDS"/>
    <property type="match status" value="1"/>
</dbReference>
<reference evidence="5 6" key="1">
    <citation type="submission" date="2019-09" db="EMBL/GenBank/DDBJ databases">
        <title>Genome sequence of Rhodovastum atsumiense, a diverse member of the Acetobacteraceae family of non-sulfur purple photosynthetic bacteria.</title>
        <authorList>
            <person name="Meyer T."/>
            <person name="Kyndt J."/>
        </authorList>
    </citation>
    <scope>NUCLEOTIDE SEQUENCE [LARGE SCALE GENOMIC DNA]</scope>
    <source>
        <strain evidence="5 6">DSM 21279</strain>
    </source>
</reference>
<evidence type="ECO:0000259" key="4">
    <source>
        <dbReference type="Pfam" id="PF13458"/>
    </source>
</evidence>
<protein>
    <submittedName>
        <fullName evidence="5">ABC transporter substrate-binding protein</fullName>
    </submittedName>
</protein>
<evidence type="ECO:0000256" key="2">
    <source>
        <dbReference type="ARBA" id="ARBA00022729"/>
    </source>
</evidence>
<dbReference type="InterPro" id="IPR006311">
    <property type="entry name" value="TAT_signal"/>
</dbReference>
<gene>
    <name evidence="5" type="ORF">F1189_07155</name>
</gene>
<dbReference type="EMBL" id="VWPK01000008">
    <property type="protein sequence ID" value="KAA5613126.1"/>
    <property type="molecule type" value="Genomic_DNA"/>
</dbReference>
<dbReference type="InterPro" id="IPR051010">
    <property type="entry name" value="BCAA_transport"/>
</dbReference>
<dbReference type="Pfam" id="PF13458">
    <property type="entry name" value="Peripla_BP_6"/>
    <property type="match status" value="1"/>
</dbReference>
<dbReference type="InterPro" id="IPR028081">
    <property type="entry name" value="Leu-bd"/>
</dbReference>
<keyword evidence="3" id="KW-0813">Transport</keyword>
<dbReference type="Proteomes" id="UP000325255">
    <property type="component" value="Unassembled WGS sequence"/>
</dbReference>
<dbReference type="Gene3D" id="3.40.50.2300">
    <property type="match status" value="2"/>
</dbReference>
<organism evidence="5 6">
    <name type="scientific">Rhodovastum atsumiense</name>
    <dbReference type="NCBI Taxonomy" id="504468"/>
    <lineage>
        <taxon>Bacteria</taxon>
        <taxon>Pseudomonadati</taxon>
        <taxon>Pseudomonadota</taxon>
        <taxon>Alphaproteobacteria</taxon>
        <taxon>Acetobacterales</taxon>
        <taxon>Acetobacteraceae</taxon>
        <taxon>Rhodovastum</taxon>
    </lineage>
</organism>
<accession>A0A5M6IXQ0</accession>
<proteinExistence type="inferred from homology"/>
<evidence type="ECO:0000256" key="1">
    <source>
        <dbReference type="ARBA" id="ARBA00010062"/>
    </source>
</evidence>
<dbReference type="InterPro" id="IPR028082">
    <property type="entry name" value="Peripla_BP_I"/>
</dbReference>
<dbReference type="RefSeq" id="WP_150040030.1">
    <property type="nucleotide sequence ID" value="NZ_OW485601.1"/>
</dbReference>
<dbReference type="PANTHER" id="PTHR30483">
    <property type="entry name" value="LEUCINE-SPECIFIC-BINDING PROTEIN"/>
    <property type="match status" value="1"/>
</dbReference>
<dbReference type="PROSITE" id="PS51318">
    <property type="entry name" value="TAT"/>
    <property type="match status" value="1"/>
</dbReference>
<comment type="caution">
    <text evidence="5">The sequence shown here is derived from an EMBL/GenBank/DDBJ whole genome shotgun (WGS) entry which is preliminary data.</text>
</comment>
<evidence type="ECO:0000313" key="6">
    <source>
        <dbReference type="Proteomes" id="UP000325255"/>
    </source>
</evidence>
<dbReference type="SUPFAM" id="SSF53822">
    <property type="entry name" value="Periplasmic binding protein-like I"/>
    <property type="match status" value="1"/>
</dbReference>
<dbReference type="CDD" id="cd06327">
    <property type="entry name" value="PBP1_SBP-like"/>
    <property type="match status" value="1"/>
</dbReference>
<dbReference type="OrthoDB" id="7237299at2"/>
<sequence length="408" mass="43358">MRLSRRVLLGSAAAAASLPGLRARAQGATLKIGVLTDLSGPYKDLAGPGAIESARLALADFGVSAKGMNVEVLSADHQNKADIGTNVARQWFDRDGVDIILECANSAVGLAVANVAKEKNKVYINSGAATSDLTGAQCNANTIHWVYDTYMLAKSTGGAMVKTGGDSWFIVAADYAFGHALQRDTTAFVEQAGGKVLGTVRYPFPGTSDFSSFLLQAQASGAKVLGLASAGADVINSIKQAKEFGISQRMRLAGLLIFLSDVHSLGLEVAQGLTLTESFYWDLNDGTRRFSDKFIRRLPGRRPTMVQAGVYSSTLHYLKVAQAMGVAQAKADGAATTAQLRATPTEDDCFGRGSIRPDGRKLHPAYLFEVKKPSESRGAWDYYKLLATTPADQAFRPLEAGACPLVRA</sequence>
<keyword evidence="3" id="KW-0029">Amino-acid transport</keyword>
<evidence type="ECO:0000313" key="5">
    <source>
        <dbReference type="EMBL" id="KAA5613126.1"/>
    </source>
</evidence>
<name>A0A5M6IXQ0_9PROT</name>
<comment type="similarity">
    <text evidence="1">Belongs to the leucine-binding protein family.</text>
</comment>